<dbReference type="RefSeq" id="XP_032795656.2">
    <property type="nucleotide sequence ID" value="XM_032939765.2"/>
</dbReference>
<keyword evidence="8 9" id="KW-0807">Transducer</keyword>
<dbReference type="RefSeq" id="XP_045035677.1">
    <property type="nucleotide sequence ID" value="XM_045179742.1"/>
</dbReference>
<dbReference type="RefSeq" id="XP_045035676.1">
    <property type="nucleotide sequence ID" value="XM_045179741.1"/>
</dbReference>
<dbReference type="SUPFAM" id="SSF81321">
    <property type="entry name" value="Family A G protein-coupled receptor-like"/>
    <property type="match status" value="1"/>
</dbReference>
<dbReference type="RefSeq" id="XP_045035673.1">
    <property type="nucleotide sequence ID" value="XM_045179738.1"/>
</dbReference>
<dbReference type="PRINTS" id="PR00237">
    <property type="entry name" value="GPCRRHODOPSN"/>
</dbReference>
<dbReference type="GO" id="GO:0004983">
    <property type="term" value="F:neuropeptide Y receptor activity"/>
    <property type="evidence" value="ECO:0007669"/>
    <property type="project" value="InterPro"/>
</dbReference>
<dbReference type="Pfam" id="PF00001">
    <property type="entry name" value="7tm_1"/>
    <property type="match status" value="1"/>
</dbReference>
<dbReference type="Gene3D" id="1.20.1070.10">
    <property type="entry name" value="Rhodopsin 7-helix transmembrane proteins"/>
    <property type="match status" value="1"/>
</dbReference>
<dbReference type="PROSITE" id="PS50262">
    <property type="entry name" value="G_PROTEIN_RECEP_F1_2"/>
    <property type="match status" value="1"/>
</dbReference>
<dbReference type="CDD" id="cd15927">
    <property type="entry name" value="7tmA_Bombesin_R-like"/>
    <property type="match status" value="1"/>
</dbReference>
<dbReference type="PANTHER" id="PTHR45695:SF26">
    <property type="entry name" value="NEUROPEPTIDE CCHAMIDE-1 RECEPTOR"/>
    <property type="match status" value="1"/>
</dbReference>
<dbReference type="RefSeq" id="XP_045035674.1">
    <property type="nucleotide sequence ID" value="XM_045179739.1"/>
</dbReference>
<comment type="similarity">
    <text evidence="2 9">Belongs to the G-protein coupled receptor 1 family.</text>
</comment>
<evidence type="ECO:0000256" key="6">
    <source>
        <dbReference type="ARBA" id="ARBA00023136"/>
    </source>
</evidence>
<dbReference type="AlphaFoldDB" id="A0A0N8CA33"/>
<comment type="subcellular location">
    <subcellularLocation>
        <location evidence="1">Membrane</location>
        <topology evidence="1">Multi-pass membrane protein</topology>
    </subcellularLocation>
</comment>
<dbReference type="GeneID" id="116932051"/>
<keyword evidence="4" id="KW-1133">Transmembrane helix</keyword>
<reference evidence="10" key="1">
    <citation type="submission" date="2015-10" db="EMBL/GenBank/DDBJ databases">
        <title>EvidentialGene: Evidence-directed Construction of Complete mRNA Transcriptomes without Genomes.</title>
        <authorList>
            <person name="Gilbert D.G."/>
        </authorList>
    </citation>
    <scope>NUCLEOTIDE SEQUENCE</scope>
</reference>
<sequence>MTVSSQQLELENEVNLSSNGYVAYSQRPETYIVPILFGVIFLVGIIGNGCLIFIFCRHKSMRNLPNLYIFNLAVGDLLVLLCSVPFTATIYTFDSWPYGEFVCKASEFAKDTSVGVSVFTLTALSFERYSAIVKPVESFVTNSRSKLSIIICIAGIWLISIGLALPAVLFSHLLIQPGEKISETERIRDINGTLLGPPYHEIFICYPFPPEFGPAYPKIVVASRLLIHYCLPLLVIGFFYTIMARHLIQSLQVIPGQATLETVLPVRRRQASEISNNSNKNRESRIKVAKMVQYFVVLFAICFLPMHIFFLWFHFDPRSRENFNNSWNVFRIFGFVLAYTNSCINPIALYCVSTNFRKHFNRLLCYCSDNDVFRSGGASQSLRPDCRQGDHSLVELRGQHTRPSEYTVTGQQTLCQSFDERC</sequence>
<evidence type="ECO:0000256" key="9">
    <source>
        <dbReference type="RuleBase" id="RU000688"/>
    </source>
</evidence>
<dbReference type="InterPro" id="IPR000276">
    <property type="entry name" value="GPCR_Rhodpsn"/>
</dbReference>
<evidence type="ECO:0000256" key="8">
    <source>
        <dbReference type="ARBA" id="ARBA00023224"/>
    </source>
</evidence>
<dbReference type="InterPro" id="IPR017452">
    <property type="entry name" value="GPCR_Rhodpsn_7TM"/>
</dbReference>
<keyword evidence="7 9" id="KW-0675">Receptor</keyword>
<evidence type="ECO:0000256" key="1">
    <source>
        <dbReference type="ARBA" id="ARBA00004141"/>
    </source>
</evidence>
<dbReference type="KEGG" id="dmk:116932051"/>
<dbReference type="RefSeq" id="XP_045035672.1">
    <property type="nucleotide sequence ID" value="XM_045179737.1"/>
</dbReference>
<evidence type="ECO:0000313" key="10">
    <source>
        <dbReference type="EMBL" id="JAL51731.1"/>
    </source>
</evidence>
<keyword evidence="5 9" id="KW-0297">G-protein coupled receptor</keyword>
<dbReference type="InterPro" id="IPR000611">
    <property type="entry name" value="NPY_rcpt"/>
</dbReference>
<dbReference type="RefSeq" id="XP_045035675.1">
    <property type="nucleotide sequence ID" value="XM_045179740.1"/>
</dbReference>
<evidence type="ECO:0000256" key="4">
    <source>
        <dbReference type="ARBA" id="ARBA00022989"/>
    </source>
</evidence>
<proteinExistence type="inferred from homology"/>
<dbReference type="PRINTS" id="PR01012">
    <property type="entry name" value="NRPEPTIDEYR"/>
</dbReference>
<dbReference type="SMART" id="SM01381">
    <property type="entry name" value="7TM_GPCR_Srsx"/>
    <property type="match status" value="1"/>
</dbReference>
<dbReference type="GO" id="GO:0005886">
    <property type="term" value="C:plasma membrane"/>
    <property type="evidence" value="ECO:0007669"/>
    <property type="project" value="TreeGrafter"/>
</dbReference>
<dbReference type="EMBL" id="GDIQ01099995">
    <property type="protein sequence ID" value="JAL51731.1"/>
    <property type="molecule type" value="Transcribed_RNA"/>
</dbReference>
<evidence type="ECO:0000256" key="5">
    <source>
        <dbReference type="ARBA" id="ARBA00023040"/>
    </source>
</evidence>
<name>A0A0N8CA33_9CRUS</name>
<dbReference type="OrthoDB" id="10049706at2759"/>
<protein>
    <submittedName>
        <fullName evidence="10">Uncharacterized protein</fullName>
    </submittedName>
</protein>
<organism evidence="10">
    <name type="scientific">Daphnia magna</name>
    <dbReference type="NCBI Taxonomy" id="35525"/>
    <lineage>
        <taxon>Eukaryota</taxon>
        <taxon>Metazoa</taxon>
        <taxon>Ecdysozoa</taxon>
        <taxon>Arthropoda</taxon>
        <taxon>Crustacea</taxon>
        <taxon>Branchiopoda</taxon>
        <taxon>Diplostraca</taxon>
        <taxon>Cladocera</taxon>
        <taxon>Anomopoda</taxon>
        <taxon>Daphniidae</taxon>
        <taxon>Daphnia</taxon>
    </lineage>
</organism>
<keyword evidence="3 9" id="KW-0812">Transmembrane</keyword>
<evidence type="ECO:0000256" key="7">
    <source>
        <dbReference type="ARBA" id="ARBA00023170"/>
    </source>
</evidence>
<keyword evidence="6" id="KW-0472">Membrane</keyword>
<dbReference type="FunFam" id="1.20.1070.10:FF:000690">
    <property type="entry name" value="Putative allatostatin B receptor"/>
    <property type="match status" value="1"/>
</dbReference>
<dbReference type="PANTHER" id="PTHR45695">
    <property type="entry name" value="LEUCOKININ RECEPTOR-RELATED"/>
    <property type="match status" value="1"/>
</dbReference>
<accession>A0A0N8CA33</accession>
<dbReference type="PROSITE" id="PS00237">
    <property type="entry name" value="G_PROTEIN_RECEP_F1_1"/>
    <property type="match status" value="1"/>
</dbReference>
<dbReference type="RefSeq" id="XP_045035671.1">
    <property type="nucleotide sequence ID" value="XM_045179736.1"/>
</dbReference>
<evidence type="ECO:0000256" key="3">
    <source>
        <dbReference type="ARBA" id="ARBA00022692"/>
    </source>
</evidence>
<evidence type="ECO:0000256" key="2">
    <source>
        <dbReference type="ARBA" id="ARBA00010663"/>
    </source>
</evidence>